<dbReference type="HOGENOM" id="CLU_2191201_0_0_14"/>
<dbReference type="Pfam" id="PF04221">
    <property type="entry name" value="RelB"/>
    <property type="match status" value="1"/>
</dbReference>
<proteinExistence type="inferred from homology"/>
<accession>A9NHS9</accession>
<dbReference type="AlphaFoldDB" id="A9NHS9"/>
<name>A9NHS9_ACHLI</name>
<evidence type="ECO:0000256" key="1">
    <source>
        <dbReference type="ARBA" id="ARBA00010562"/>
    </source>
</evidence>
<dbReference type="PANTHER" id="PTHR38781:SF1">
    <property type="entry name" value="ANTITOXIN DINJ-RELATED"/>
    <property type="match status" value="1"/>
</dbReference>
<dbReference type="GO" id="GO:0006351">
    <property type="term" value="P:DNA-templated transcription"/>
    <property type="evidence" value="ECO:0007669"/>
    <property type="project" value="TreeGrafter"/>
</dbReference>
<dbReference type="STRING" id="441768.ACL_1314"/>
<evidence type="ECO:0000313" key="3">
    <source>
        <dbReference type="EMBL" id="ABX81909.1"/>
    </source>
</evidence>
<keyword evidence="2" id="KW-1277">Toxin-antitoxin system</keyword>
<keyword evidence="4" id="KW-1185">Reference proteome</keyword>
<dbReference type="NCBIfam" id="TIGR02384">
    <property type="entry name" value="RelB_DinJ"/>
    <property type="match status" value="1"/>
</dbReference>
<dbReference type="InterPro" id="IPR007337">
    <property type="entry name" value="RelB/DinJ"/>
</dbReference>
<dbReference type="EMBL" id="CP000896">
    <property type="protein sequence ID" value="ABX81909.1"/>
    <property type="molecule type" value="Genomic_DNA"/>
</dbReference>
<dbReference type="InterPro" id="IPR013321">
    <property type="entry name" value="Arc_rbn_hlx_hlx"/>
</dbReference>
<dbReference type="Proteomes" id="UP000008558">
    <property type="component" value="Chromosome"/>
</dbReference>
<gene>
    <name evidence="3" type="primary">relB</name>
    <name evidence="3" type="ordered locus">ACL_1314</name>
</gene>
<dbReference type="GO" id="GO:0006355">
    <property type="term" value="P:regulation of DNA-templated transcription"/>
    <property type="evidence" value="ECO:0007669"/>
    <property type="project" value="InterPro"/>
</dbReference>
<protein>
    <submittedName>
        <fullName evidence="3">Antitoxin DNA-damage-inducible protein J</fullName>
    </submittedName>
</protein>
<dbReference type="KEGG" id="acl:ACL_1314"/>
<evidence type="ECO:0000313" key="4">
    <source>
        <dbReference type="Proteomes" id="UP000008558"/>
    </source>
</evidence>
<reference evidence="3 4" key="1">
    <citation type="journal article" date="2011" name="J. Bacteriol.">
        <title>Complete genome and proteome of Acholeplasma laidlawii.</title>
        <authorList>
            <person name="Lazarev V.N."/>
            <person name="Levitskii S.A."/>
            <person name="Basovskii Y.I."/>
            <person name="Chukin M.M."/>
            <person name="Akopian T.A."/>
            <person name="Vereshchagin V.V."/>
            <person name="Kostrjukova E.S."/>
            <person name="Kovaleva G.Y."/>
            <person name="Kazanov M.D."/>
            <person name="Malko D.B."/>
            <person name="Vitreschak A.G."/>
            <person name="Sernova N.V."/>
            <person name="Gelfand M.S."/>
            <person name="Demina I.A."/>
            <person name="Serebryakova M.V."/>
            <person name="Galyamina M.A."/>
            <person name="Vtyurin N.N."/>
            <person name="Rogov S.I."/>
            <person name="Alexeev D.G."/>
            <person name="Ladygina V.G."/>
            <person name="Govorun V.M."/>
        </authorList>
    </citation>
    <scope>NUCLEOTIDE SEQUENCE [LARGE SCALE GENOMIC DNA]</scope>
    <source>
        <strain evidence="3 4">PG-8A</strain>
    </source>
</reference>
<dbReference type="Gene3D" id="1.10.1220.10">
    <property type="entry name" value="Met repressor-like"/>
    <property type="match status" value="1"/>
</dbReference>
<sequence length="116" mass="13367">MCYNELGDNMKKNEYINVRIDEDTKTKAEEILKNFNLRISDAINIFLRQVVLEEGIPFEVKLPQYEKAYKELEKAVAYNAFGGGIPSDYANNILKLYAKNLIDLDTAVFALSRKIR</sequence>
<organism evidence="3 4">
    <name type="scientific">Acholeplasma laidlawii (strain PG-8A)</name>
    <dbReference type="NCBI Taxonomy" id="441768"/>
    <lineage>
        <taxon>Bacteria</taxon>
        <taxon>Bacillati</taxon>
        <taxon>Mycoplasmatota</taxon>
        <taxon>Mollicutes</taxon>
        <taxon>Acholeplasmatales</taxon>
        <taxon>Acholeplasmataceae</taxon>
        <taxon>Acholeplasma</taxon>
    </lineage>
</organism>
<dbReference type="PANTHER" id="PTHR38781">
    <property type="entry name" value="ANTITOXIN DINJ-RELATED"/>
    <property type="match status" value="1"/>
</dbReference>
<dbReference type="eggNOG" id="COG3077">
    <property type="taxonomic scope" value="Bacteria"/>
</dbReference>
<comment type="similarity">
    <text evidence="1">Belongs to the RelB/DinJ antitoxin family.</text>
</comment>
<evidence type="ECO:0000256" key="2">
    <source>
        <dbReference type="ARBA" id="ARBA00022649"/>
    </source>
</evidence>